<feature type="domain" description="HTH cro/C1-type" evidence="1">
    <location>
        <begin position="17"/>
        <end position="62"/>
    </location>
</feature>
<proteinExistence type="predicted"/>
<dbReference type="Pfam" id="PF13443">
    <property type="entry name" value="HTH_26"/>
    <property type="match status" value="1"/>
</dbReference>
<sequence length="74" mass="8470">MIKSNLALLMAEKKIRSLNKLSRETGVSAPALARLYDGTNVRIDYETIEKLCDYFNCTVGDLLVYEKQLKEKKD</sequence>
<dbReference type="EMBL" id="JAVDSB010000030">
    <property type="protein sequence ID" value="MDR6555468.1"/>
    <property type="molecule type" value="Genomic_DNA"/>
</dbReference>
<accession>A0ABU1P6T0</accession>
<reference evidence="2 3" key="1">
    <citation type="submission" date="2023-07" db="EMBL/GenBank/DDBJ databases">
        <title>Sorghum-associated microbial communities from plants grown in Nebraska, USA.</title>
        <authorList>
            <person name="Schachtman D."/>
        </authorList>
    </citation>
    <scope>NUCLEOTIDE SEQUENCE [LARGE SCALE GENOMIC DNA]</scope>
    <source>
        <strain evidence="2 3">CC258</strain>
    </source>
</reference>
<organism evidence="2 3">
    <name type="scientific">Paenibacillus qinlingensis</name>
    <dbReference type="NCBI Taxonomy" id="1837343"/>
    <lineage>
        <taxon>Bacteria</taxon>
        <taxon>Bacillati</taxon>
        <taxon>Bacillota</taxon>
        <taxon>Bacilli</taxon>
        <taxon>Bacillales</taxon>
        <taxon>Paenibacillaceae</taxon>
        <taxon>Paenibacillus</taxon>
    </lineage>
</organism>
<dbReference type="InterPro" id="IPR010982">
    <property type="entry name" value="Lambda_DNA-bd_dom_sf"/>
</dbReference>
<dbReference type="Gene3D" id="1.10.260.40">
    <property type="entry name" value="lambda repressor-like DNA-binding domains"/>
    <property type="match status" value="1"/>
</dbReference>
<evidence type="ECO:0000259" key="1">
    <source>
        <dbReference type="PROSITE" id="PS50943"/>
    </source>
</evidence>
<dbReference type="PANTHER" id="PTHR37301">
    <property type="entry name" value="DNA-BINDING PROTEIN-RELATED"/>
    <property type="match status" value="1"/>
</dbReference>
<gene>
    <name evidence="2" type="ORF">J2736_006730</name>
</gene>
<evidence type="ECO:0000313" key="2">
    <source>
        <dbReference type="EMBL" id="MDR6555468.1"/>
    </source>
</evidence>
<dbReference type="SUPFAM" id="SSF47413">
    <property type="entry name" value="lambda repressor-like DNA-binding domains"/>
    <property type="match status" value="1"/>
</dbReference>
<dbReference type="Proteomes" id="UP001267290">
    <property type="component" value="Unassembled WGS sequence"/>
</dbReference>
<dbReference type="SMART" id="SM00530">
    <property type="entry name" value="HTH_XRE"/>
    <property type="match status" value="1"/>
</dbReference>
<dbReference type="PROSITE" id="PS50943">
    <property type="entry name" value="HTH_CROC1"/>
    <property type="match status" value="1"/>
</dbReference>
<dbReference type="RefSeq" id="WP_310502796.1">
    <property type="nucleotide sequence ID" value="NZ_JAVDSB010000030.1"/>
</dbReference>
<comment type="caution">
    <text evidence="2">The sequence shown here is derived from an EMBL/GenBank/DDBJ whole genome shotgun (WGS) entry which is preliminary data.</text>
</comment>
<dbReference type="InterPro" id="IPR001387">
    <property type="entry name" value="Cro/C1-type_HTH"/>
</dbReference>
<dbReference type="PANTHER" id="PTHR37301:SF1">
    <property type="entry name" value="DNA-BINDING PROTEIN"/>
    <property type="match status" value="1"/>
</dbReference>
<name>A0ABU1P6T0_9BACL</name>
<evidence type="ECO:0000313" key="3">
    <source>
        <dbReference type="Proteomes" id="UP001267290"/>
    </source>
</evidence>
<protein>
    <submittedName>
        <fullName evidence="2">Transcriptional regulator</fullName>
    </submittedName>
</protein>
<keyword evidence="3" id="KW-1185">Reference proteome</keyword>